<proteinExistence type="predicted"/>
<gene>
    <name evidence="1" type="ORF">NX02_11410</name>
</gene>
<accession>W0ACJ0</accession>
<dbReference type="AlphaFoldDB" id="W0ACJ0"/>
<sequence>MPVRCGGITLYPANELNVIFDWAERNSRSLEWVEGAFFDPKEDRGQLSVSYICECGSDYAAFKAQCLSLVPEIEAEAATIGLAAYFEIGISASPSSC</sequence>
<dbReference type="HOGENOM" id="CLU_2345246_0_0_5"/>
<dbReference type="Proteomes" id="UP000018851">
    <property type="component" value="Chromosome"/>
</dbReference>
<dbReference type="STRING" id="1123269.NX02_11410"/>
<evidence type="ECO:0000313" key="1">
    <source>
        <dbReference type="EMBL" id="AHE53993.1"/>
    </source>
</evidence>
<keyword evidence="2" id="KW-1185">Reference proteome</keyword>
<name>W0ACJ0_9SPHN</name>
<organism evidence="1 2">
    <name type="scientific">Sphingomonas sanxanigenens DSM 19645 = NX02</name>
    <dbReference type="NCBI Taxonomy" id="1123269"/>
    <lineage>
        <taxon>Bacteria</taxon>
        <taxon>Pseudomonadati</taxon>
        <taxon>Pseudomonadota</taxon>
        <taxon>Alphaproteobacteria</taxon>
        <taxon>Sphingomonadales</taxon>
        <taxon>Sphingomonadaceae</taxon>
        <taxon>Sphingomonas</taxon>
    </lineage>
</organism>
<reference evidence="1 2" key="1">
    <citation type="submission" date="2013-07" db="EMBL/GenBank/DDBJ databases">
        <title>Completed genome of Sphingomonas sanxanigenens NX02.</title>
        <authorList>
            <person name="Ma T."/>
            <person name="Huang H."/>
            <person name="Wu M."/>
            <person name="Li X."/>
            <person name="Li G."/>
        </authorList>
    </citation>
    <scope>NUCLEOTIDE SEQUENCE [LARGE SCALE GENOMIC DNA]</scope>
    <source>
        <strain evidence="1 2">NX02</strain>
    </source>
</reference>
<dbReference type="KEGG" id="ssan:NX02_11410"/>
<dbReference type="EMBL" id="CP006644">
    <property type="protein sequence ID" value="AHE53993.1"/>
    <property type="molecule type" value="Genomic_DNA"/>
</dbReference>
<protein>
    <submittedName>
        <fullName evidence="1">Uncharacterized protein</fullName>
    </submittedName>
</protein>
<evidence type="ECO:0000313" key="2">
    <source>
        <dbReference type="Proteomes" id="UP000018851"/>
    </source>
</evidence>